<dbReference type="SUPFAM" id="SSF52317">
    <property type="entry name" value="Class I glutamine amidotransferase-like"/>
    <property type="match status" value="1"/>
</dbReference>
<dbReference type="InterPro" id="IPR029010">
    <property type="entry name" value="ThuA-like"/>
</dbReference>
<protein>
    <submittedName>
        <fullName evidence="2">ThuA domain-containing protein</fullName>
    </submittedName>
</protein>
<dbReference type="EMBL" id="JBHFNS010000042">
    <property type="protein sequence ID" value="MFB2935536.1"/>
    <property type="molecule type" value="Genomic_DNA"/>
</dbReference>
<evidence type="ECO:0000313" key="2">
    <source>
        <dbReference type="EMBL" id="MFB2935536.1"/>
    </source>
</evidence>
<feature type="domain" description="ThuA-like" evidence="1">
    <location>
        <begin position="17"/>
        <end position="231"/>
    </location>
</feature>
<evidence type="ECO:0000259" key="1">
    <source>
        <dbReference type="Pfam" id="PF06283"/>
    </source>
</evidence>
<dbReference type="Gene3D" id="3.40.50.880">
    <property type="match status" value="1"/>
</dbReference>
<sequence length="247" mass="28139">MLLLLIMYWNMSSTPVVTVWNEYQHEKINSEVAKTYPNGIHGAIAQHLQSVGLLVQTATLDQPEHGLTSDVLERTDVLIWWGHIAHDKVQDDIVDKIHQRVLSGMGLIALHSSHFSKIFKRLMGTSCNLKYRATGEKERIWVVDPAHPIASGLNECFEIPTEEMYGEFFDIPHPDALVLISWFEGGEVFRSGCCFHRGKGKIFYFRPGDQAFPTYHQPEVLQVITNAVFWANPTQPPDIQFGKRLLK</sequence>
<evidence type="ECO:0000313" key="3">
    <source>
        <dbReference type="Proteomes" id="UP001576776"/>
    </source>
</evidence>
<proteinExistence type="predicted"/>
<dbReference type="PIRSF" id="PIRSF030013">
    <property type="entry name" value="ThuA"/>
    <property type="match status" value="1"/>
</dbReference>
<comment type="caution">
    <text evidence="2">The sequence shown here is derived from an EMBL/GenBank/DDBJ whole genome shotgun (WGS) entry which is preliminary data.</text>
</comment>
<dbReference type="Proteomes" id="UP001576776">
    <property type="component" value="Unassembled WGS sequence"/>
</dbReference>
<dbReference type="Pfam" id="PF06283">
    <property type="entry name" value="ThuA"/>
    <property type="match status" value="1"/>
</dbReference>
<gene>
    <name evidence="2" type="ORF">ACE1B6_09665</name>
</gene>
<name>A0ABV4YAJ6_9CYAN</name>
<dbReference type="InterPro" id="IPR009381">
    <property type="entry name" value="Trehalose_catabolism_ThuA_prok"/>
</dbReference>
<keyword evidence="3" id="KW-1185">Reference proteome</keyword>
<accession>A0ABV4YAJ6</accession>
<dbReference type="InterPro" id="IPR029062">
    <property type="entry name" value="Class_I_gatase-like"/>
</dbReference>
<reference evidence="2 3" key="1">
    <citation type="submission" date="2024-09" db="EMBL/GenBank/DDBJ databases">
        <title>Floridaenema gen nov. (Aerosakkonemataceae, Aerosakkonematales ord. nov., Cyanobacteria) from benthic tropical and subtropical fresh waters, with the description of four new species.</title>
        <authorList>
            <person name="Moretto J.A."/>
            <person name="Berthold D.E."/>
            <person name="Lefler F.W."/>
            <person name="Huang I.-S."/>
            <person name="Laughinghouse H. IV."/>
        </authorList>
    </citation>
    <scope>NUCLEOTIDE SEQUENCE [LARGE SCALE GENOMIC DNA]</scope>
    <source>
        <strain evidence="2 3">BLCC-F154</strain>
    </source>
</reference>
<organism evidence="2 3">
    <name type="scientific">Floridaenema fluviatile BLCC-F154</name>
    <dbReference type="NCBI Taxonomy" id="3153640"/>
    <lineage>
        <taxon>Bacteria</taxon>
        <taxon>Bacillati</taxon>
        <taxon>Cyanobacteriota</taxon>
        <taxon>Cyanophyceae</taxon>
        <taxon>Oscillatoriophycideae</taxon>
        <taxon>Aerosakkonematales</taxon>
        <taxon>Aerosakkonemataceae</taxon>
        <taxon>Floridanema</taxon>
        <taxon>Floridanema fluviatile</taxon>
    </lineage>
</organism>